<keyword evidence="3" id="KW-0862">Zinc</keyword>
<dbReference type="AlphaFoldDB" id="A0A0F4YTS7"/>
<evidence type="ECO:0000256" key="2">
    <source>
        <dbReference type="ARBA" id="ARBA00022723"/>
    </source>
</evidence>
<feature type="domain" description="CENP-V/GFA" evidence="5">
    <location>
        <begin position="276"/>
        <end position="422"/>
    </location>
</feature>
<dbReference type="PANTHER" id="PTHR33337:SF40">
    <property type="entry name" value="CENP-V_GFA DOMAIN-CONTAINING PROTEIN-RELATED"/>
    <property type="match status" value="1"/>
</dbReference>
<keyword evidence="2" id="KW-0479">Metal-binding</keyword>
<dbReference type="PROSITE" id="PS51891">
    <property type="entry name" value="CENP_V_GFA"/>
    <property type="match status" value="2"/>
</dbReference>
<dbReference type="EMBL" id="LASV01000193">
    <property type="protein sequence ID" value="KKA21241.1"/>
    <property type="molecule type" value="Genomic_DNA"/>
</dbReference>
<protein>
    <submittedName>
        <fullName evidence="6">DUF636 domain protein</fullName>
    </submittedName>
</protein>
<dbReference type="PANTHER" id="PTHR33337">
    <property type="entry name" value="GFA DOMAIN-CONTAINING PROTEIN"/>
    <property type="match status" value="1"/>
</dbReference>
<evidence type="ECO:0000256" key="1">
    <source>
        <dbReference type="ARBA" id="ARBA00005495"/>
    </source>
</evidence>
<dbReference type="InterPro" id="IPR006913">
    <property type="entry name" value="CENP-V/GFA"/>
</dbReference>
<proteinExistence type="inferred from homology"/>
<name>A0A0F4YTS7_RASE3</name>
<dbReference type="Proteomes" id="UP000053958">
    <property type="component" value="Unassembled WGS sequence"/>
</dbReference>
<dbReference type="GO" id="GO:0016846">
    <property type="term" value="F:carbon-sulfur lyase activity"/>
    <property type="evidence" value="ECO:0007669"/>
    <property type="project" value="InterPro"/>
</dbReference>
<dbReference type="OrthoDB" id="5422068at2759"/>
<sequence>MTARGDFKTAARFACKMTRPDSVRSIPHPDTQIISKRLERRPASYFVFRFHSRHLVEFINPLIRDASMSLSVPPVTCSISCLCGGTAQEIALDPLVRPSLSQVCHCNSCRYTSGLLCSSYLVLNSPPILSTNLKKYTQSNNVSRWFCATCGAHVFAHAKHNNRYLVAAGLLTTPDIAQTESVQHWGVKDTNDGGLTVFLAGSRANETGLCWLEAGKIISEERLQQISSNREDAGHLNSDRLHARCHCGGIEFYVTAPDVSSSKASSPWPDLLVPYHSASPDNPQDVKWWLRAGNTKYLAGTCACTSCRRASGHPIQAWAFIPKSNIFKTNSSSLSFDLGTLQRYESSLGIFREFCNRCGATVFWHCQERPGVIDVSVGLLRSTSGARAEEWLEWATDRVSFSEDAHNKLLIRLLETGLQAWKGKISQT</sequence>
<organism evidence="6 7">
    <name type="scientific">Rasamsonia emersonii (strain ATCC 16479 / CBS 393.64 / IMI 116815)</name>
    <dbReference type="NCBI Taxonomy" id="1408163"/>
    <lineage>
        <taxon>Eukaryota</taxon>
        <taxon>Fungi</taxon>
        <taxon>Dikarya</taxon>
        <taxon>Ascomycota</taxon>
        <taxon>Pezizomycotina</taxon>
        <taxon>Eurotiomycetes</taxon>
        <taxon>Eurotiomycetidae</taxon>
        <taxon>Eurotiales</taxon>
        <taxon>Trichocomaceae</taxon>
        <taxon>Rasamsonia</taxon>
    </lineage>
</organism>
<accession>A0A0F4YTS7</accession>
<evidence type="ECO:0000313" key="6">
    <source>
        <dbReference type="EMBL" id="KKA21241.1"/>
    </source>
</evidence>
<dbReference type="GO" id="GO:0046872">
    <property type="term" value="F:metal ion binding"/>
    <property type="evidence" value="ECO:0007669"/>
    <property type="project" value="UniProtKB-KW"/>
</dbReference>
<keyword evidence="4" id="KW-0456">Lyase</keyword>
<evidence type="ECO:0000256" key="4">
    <source>
        <dbReference type="ARBA" id="ARBA00023239"/>
    </source>
</evidence>
<gene>
    <name evidence="6" type="ORF">T310_4747</name>
</gene>
<dbReference type="GeneID" id="25317094"/>
<dbReference type="STRING" id="1408163.A0A0F4YTS7"/>
<keyword evidence="7" id="KW-1185">Reference proteome</keyword>
<dbReference type="Pfam" id="PF04828">
    <property type="entry name" value="GFA"/>
    <property type="match status" value="2"/>
</dbReference>
<comment type="caution">
    <text evidence="6">The sequence shown here is derived from an EMBL/GenBank/DDBJ whole genome shotgun (WGS) entry which is preliminary data.</text>
</comment>
<dbReference type="RefSeq" id="XP_013327853.1">
    <property type="nucleotide sequence ID" value="XM_013472399.1"/>
</dbReference>
<dbReference type="Gene3D" id="3.90.1590.10">
    <property type="entry name" value="glutathione-dependent formaldehyde- activating enzyme (gfa)"/>
    <property type="match status" value="2"/>
</dbReference>
<evidence type="ECO:0000256" key="3">
    <source>
        <dbReference type="ARBA" id="ARBA00022833"/>
    </source>
</evidence>
<dbReference type="InterPro" id="IPR011057">
    <property type="entry name" value="Mss4-like_sf"/>
</dbReference>
<feature type="domain" description="CENP-V/GFA" evidence="5">
    <location>
        <begin position="76"/>
        <end position="186"/>
    </location>
</feature>
<reference evidence="6 7" key="1">
    <citation type="submission" date="2015-04" db="EMBL/GenBank/DDBJ databases">
        <authorList>
            <person name="Heijne W.H."/>
            <person name="Fedorova N.D."/>
            <person name="Nierman W.C."/>
            <person name="Vollebregt A.W."/>
            <person name="Zhao Z."/>
            <person name="Wu L."/>
            <person name="Kumar M."/>
            <person name="Stam H."/>
            <person name="van den Berg M.A."/>
            <person name="Pel H.J."/>
        </authorList>
    </citation>
    <scope>NUCLEOTIDE SEQUENCE [LARGE SCALE GENOMIC DNA]</scope>
    <source>
        <strain evidence="6 7">CBS 393.64</strain>
    </source>
</reference>
<comment type="similarity">
    <text evidence="1">Belongs to the Gfa family.</text>
</comment>
<evidence type="ECO:0000259" key="5">
    <source>
        <dbReference type="PROSITE" id="PS51891"/>
    </source>
</evidence>
<evidence type="ECO:0000313" key="7">
    <source>
        <dbReference type="Proteomes" id="UP000053958"/>
    </source>
</evidence>
<dbReference type="SUPFAM" id="SSF51316">
    <property type="entry name" value="Mss4-like"/>
    <property type="match status" value="2"/>
</dbReference>